<dbReference type="Proteomes" id="UP000018320">
    <property type="component" value="Unassembled WGS sequence"/>
</dbReference>
<feature type="region of interest" description="Disordered" evidence="2">
    <location>
        <begin position="1425"/>
        <end position="1446"/>
    </location>
</feature>
<feature type="region of interest" description="Disordered" evidence="2">
    <location>
        <begin position="2435"/>
        <end position="2466"/>
    </location>
</feature>
<dbReference type="VEuPathDB" id="GiardiaDB:GL50581_1878"/>
<gene>
    <name evidence="3" type="ORF">DHA2_150123</name>
</gene>
<feature type="coiled-coil region" evidence="1">
    <location>
        <begin position="3223"/>
        <end position="3284"/>
    </location>
</feature>
<reference evidence="4" key="1">
    <citation type="submission" date="2012-02" db="EMBL/GenBank/DDBJ databases">
        <title>Genome sequencing of Giardia lamblia Genotypes A2 and B isolates (DH and GS) and comparative analysis with the genomes of Genotypes A1 and E (WB and Pig).</title>
        <authorList>
            <person name="Adam R."/>
            <person name="Dahlstrom E."/>
            <person name="Martens C."/>
            <person name="Bruno D."/>
            <person name="Barbian K."/>
            <person name="Porcella S.F."/>
            <person name="Nash T."/>
        </authorList>
    </citation>
    <scope>NUCLEOTIDE SEQUENCE</scope>
    <source>
        <strain evidence="4">DH</strain>
    </source>
</reference>
<feature type="coiled-coil region" evidence="1">
    <location>
        <begin position="1358"/>
        <end position="1385"/>
    </location>
</feature>
<comment type="caution">
    <text evidence="3">The sequence shown here is derived from an EMBL/GenBank/DDBJ whole genome shotgun (WGS) entry which is preliminary data.</text>
</comment>
<name>V6TQE8_GIAIN</name>
<keyword evidence="1" id="KW-0175">Coiled coil</keyword>
<dbReference type="VEuPathDB" id="GiardiaDB:QR46_3730"/>
<sequence>VFDQVHLEHIMNAHNMVLCSNMVKDAPLDRSNIRQGELSPAFSSLLPAPILFHRVHSNCLTCFLSNGELYKLFRDDSGRIEAELVFRLPLSNALLTAGCFAHGSKNIIIVCSILQSSLDSTRFPVSFDSQISVYYHQKKQYSFPLPGSVIKECIPGDGYIMLLGHEGEVFFYTCTGDSLTLIRKFSSSHDLAVKLLIHCGKLFAQSSFNVVCRLLMLNVATTPLAFASSSHLFLLYQNGALLALHGLSVTLYALLQPHQLGKALTFSAFCSDKQSTSSKASSIVRPTTISLASGYLFVGFANGFLSIYALEQIKDDMYQGKLATQPLVSFNTLELYKSIHSISTTVHTSDDQTLHKGVSALHPVYLWDTTTCQPRLESQQDDDDHTTIYLTELFNQAMSSTMQDVPSPFSHLNLYLLVTISNSADVFLLRVFPQNELKLVLTYERPAQLQMLAVSITQILFLTNSGFTQAIYVQLSNGSIFRLLLPAHVFLYSALSPPPPKAPHSPDKLKENSTSCNDNGVADIVSDSLDKPLSTSMQPSRHPLISSTKNLEKMVVNSSIIIANLFPYGQYYSDNSMTAVSADKLHSADPFITKQRNATLLNVLLTDTQLRPPATSVSRSGQATRSLPPSHTGPSGPCFTNLFAQNSPLVAQATKSNNSALNSLERHATLKIAKAIPNEKVYHQVILNPMTPVRSRFVLNFLPTGNPVLRLLDGTISKPKPILAQVNALFGGADVQSQIPTKHSNHAQAELTSIAPQLSTSKPTRPRPPSPPQLHRSHLLNIELPMPSFSAEGIKSKQHHLSASPFTSTRKATNNSIAEHVLPLRDNIALGARILPIRGKSESSLDELFLSHLESRDLSTECTAVDRCYTPFGPVESLSVYRHSDFCKKNGDLRLIYPHKRLTHGSEDSFSCTLNFSIQSEDALQERSRTSQSKSIWTGSVRSKYKYKAASGQFLANSHLHASALNVAPAKIYSHSDNLRKRWHSKHLTTKRHYSHGFSTSKASHHGRNRPANAVSFFVVNLNDLFANSIAKQILKINVTSTSTIIPQPSAQTLAAKLPKKIGIEDTSRILDEHMGYEVLSHDEEKQPNLGGDRRLLTSKSGLWDSSTIVRNPDNGVDGSKLCDSRYLPPDPIIPSALVTDQVEVLNNQIITDPRELCTDSSLSEIPPKIGLPMQSVQDHTLPREQHNRADMVPASSQLHDPCVLVDEGGQLVIFSTPISPILSDIIKDGALRPVLDGLEDLSQDSIEEPMALKLPGVFRHNFFGSQEDAELGISLDLFPHNKMRISHNKYDLLSICTYRGSLPQIDDDTKRFLEVMEQRSRFHLDTSDPGNSLTLTGSYISAQQSVLKNLGLYRQTISTMSAQLQRANLKKDRMQQLYREIIRRILNNIDRLCEQDCIKKVTLGKDKYYSLRKQCVIEYSGSDAESFSQDSDSETDGLRKCHDNSKNPFAEESILRLQDDSSVNLEERQVYQEIPEEALTGDPSILTLDQLNTSLSKEDSSSQNCQANNSFLMNATPINEPSISNIDAKSSQSPKHYDIIADHSSDPFKDSSNQNPILPAEDSRPSSPEVHVFERYEHAGESSQRYVIHRDRTKVLFDIYAEDQEYSDTDPIYTEDNPKYVPLMLTTEQYRTLFHLDADLSRRLRRLDVSDAPSLYANTIDHRVDPQLWFMKTGYIFSPLEDSDPPAKEQSVAQRNALSFQRVRTHLTLGDIAEHHTYEDMVSLLTTALPDGENSEEARIPEETPEDLDLDIFEESVSALAYEDLTPDQKLRYLLNEPYVDATHLYLSKTLDELGYFMQKRNRDRQRRTSYAEESIFDLMANGLGFTKPRMPDNYMLDDHTRKHRVDQAYGKLLSFASTPHSGCLSGFGRAERADLTAANQFYRSASIKQASKAPSDVEPDILVQDYKRSHYYHNPLINLLQCYYLVRNYAALNAYFSRHLVLTDEIYTRAKSAPLWLGKKRKEQSILDLWEETYGVAQNRVLWDSTLAFKRASPTRQLSVDHAVSGPQLDSSALSFLRTEVLTNSIGNGHPLKHGKTLATPYIHTFFNSMRWKGIDYRQAIAEMSKADLYSAEVAGMFAKLYKIERLETEKHLKDLYDVATRTGNAKLYGLCINVMLFRPYLKKNPFKSVLAGVNSLVDDDTSTGSNSVTSALSPRQPVDDATAKDLSDIFTCSSAASLLLKLQEKRKREQHERKRKRALETNTKALMFELKAGTAVDISNISIPFDMRFDYKDLRPGRCYFCAGVFIEIPFLPPYKFEKDNDLEEELKGLVDKQLGVCKESANAYARGPDGELTDLEELIKRASKISNEDVTLFDMKFLYTMYPVLYTNLTELLLSKRIKRMDVNSDISDISKLITNFTVEEHSLKLDTHAQEQEWKSAMSDSFCSLSASELEGYASSIDHVATEVIAKVTDLDIYLNTSVVRGLDQPESPLKSAPFLQQTGQPDSFGNSPVPIDKSNAQPTPPLTPLADSGMNIAELSPDNRVLPTSYKTIMNLQTDYVFETNYKYYEHIVMQSTLNDRVYRFGLMPIKAVMRDILFECLASLPPFARFIAKKLVENGNIFRPEELQMLPFVLLQAQLLYRPARDLLIYLRHAMKKIHLLEVQKTQRKAVEEENFIRASFKDDALQSDQESVTGDHPSGPNASWRELMYRPCSQLLDFDGSWGDKESDVNSNKRLFNYCVLLLYHTRLAAGRTRQLMIWKLRQIAKRDKGGFQKGDAFAEVASKYNNIATSTAAHNNLIEAARFSTFYENTLSDFSGIVAMGRRASPVVIYLRRLNDHFVCLYEDFCLKSSTADDYVANMRFPVLEDMRREAQIHAYAVLRIYGYKYIDDALLGIQSSSLLLVYPLSLIINIHTLYTLSFNLIAHVMHSKAQAFGDSPTQIDCNTDTESLSTRDLSSHSSVKSVYNFTALLFMMFIKHHVNRIRSGYSFLIHVAAMLYQDVTETHLAHCFYNLVLFELKLRMDNSYVVDWPRLTVLLGSFNTEMLAEWLEITFKNVYMTTRNAAKKDVISYLQKQQTMISALVSFVAHDEHTICFSNASISAKGELSTQADPEEDHLAPPNAANTEAHTEAGIDVPLGLIEGMRQISSPARHERLTKATDELLKIDRDQFVTDDMIERVQQRGSFATNMQRGNVDAMRAELDFRMNELKVILDNQEPSSNAADYEITEVHDERQADEMGEQFIEYAVSKQLTEKLRVIRRDLSPTSFRTDESMDLVTPMRELREQCIKIESIKRQHELNEMLRLSSTESPEVKNTLSSIIKNAEETTHKLAQNVNDIRIRGSSMSAWRNQIRHMIQEGSKHLGTRHSPDNKITGADSGPYLKGDTCIRSADYVLTSDIQLPSRIQGTVRRILTPQSGKIGGSALVKQPPASTVPRRPYSILGHIQSSPEMNTEVRTCSPPPPGSTIFSSDLYE</sequence>
<accession>V6TQE8</accession>
<proteinExistence type="predicted"/>
<feature type="compositionally biased region" description="Polar residues" evidence="2">
    <location>
        <begin position="612"/>
        <end position="633"/>
    </location>
</feature>
<feature type="non-terminal residue" evidence="3">
    <location>
        <position position="1"/>
    </location>
</feature>
<evidence type="ECO:0000313" key="3">
    <source>
        <dbReference type="EMBL" id="ESU39235.1"/>
    </source>
</evidence>
<evidence type="ECO:0000256" key="2">
    <source>
        <dbReference type="SAM" id="MobiDB-lite"/>
    </source>
</evidence>
<evidence type="ECO:0000313" key="4">
    <source>
        <dbReference type="Proteomes" id="UP000018320"/>
    </source>
</evidence>
<feature type="compositionally biased region" description="Basic and acidic residues" evidence="2">
    <location>
        <begin position="1437"/>
        <end position="1446"/>
    </location>
</feature>
<feature type="compositionally biased region" description="Polar residues" evidence="2">
    <location>
        <begin position="2440"/>
        <end position="2452"/>
    </location>
</feature>
<organism evidence="3 4">
    <name type="scientific">Giardia intestinalis</name>
    <name type="common">Giardia lamblia</name>
    <dbReference type="NCBI Taxonomy" id="5741"/>
    <lineage>
        <taxon>Eukaryota</taxon>
        <taxon>Metamonada</taxon>
        <taxon>Diplomonadida</taxon>
        <taxon>Hexamitidae</taxon>
        <taxon>Giardiinae</taxon>
        <taxon>Giardia</taxon>
    </lineage>
</organism>
<feature type="region of interest" description="Disordered" evidence="2">
    <location>
        <begin position="1529"/>
        <end position="1569"/>
    </location>
</feature>
<dbReference type="EMBL" id="AHGT01000005">
    <property type="protein sequence ID" value="ESU39235.1"/>
    <property type="molecule type" value="Genomic_DNA"/>
</dbReference>
<feature type="region of interest" description="Disordered" evidence="2">
    <location>
        <begin position="3392"/>
        <end position="3417"/>
    </location>
</feature>
<protein>
    <submittedName>
        <fullName evidence="3">Uncharacterized protein</fullName>
    </submittedName>
</protein>
<dbReference type="VEuPathDB" id="GiardiaDB:GL50803_0037620"/>
<dbReference type="VEuPathDB" id="GiardiaDB:DHA2_150123"/>
<evidence type="ECO:0000256" key="1">
    <source>
        <dbReference type="SAM" id="Coils"/>
    </source>
</evidence>
<feature type="region of interest" description="Disordered" evidence="2">
    <location>
        <begin position="753"/>
        <end position="775"/>
    </location>
</feature>
<feature type="compositionally biased region" description="Basic and acidic residues" evidence="2">
    <location>
        <begin position="1536"/>
        <end position="1550"/>
    </location>
</feature>
<feature type="region of interest" description="Disordered" evidence="2">
    <location>
        <begin position="612"/>
        <end position="636"/>
    </location>
</feature>
<reference evidence="3 4" key="2">
    <citation type="journal article" date="2013" name="Genome Biol. Evol.">
        <title>Genome sequencing of Giardia lamblia genotypes A2 and B isolates (DH and GS) and comparative analysis with the genomes of genotypes A1 and E (WB and Pig).</title>
        <authorList>
            <person name="Adam R.D."/>
            <person name="Dahlstrom E.W."/>
            <person name="Martens C.A."/>
            <person name="Bruno D.P."/>
            <person name="Barbian K.D."/>
            <person name="Ricklefs S.M."/>
            <person name="Hernandez M.M."/>
            <person name="Narla N.P."/>
            <person name="Patel R.B."/>
            <person name="Porcella S.F."/>
            <person name="Nash T.E."/>
        </authorList>
    </citation>
    <scope>NUCLEOTIDE SEQUENCE [LARGE SCALE GENOMIC DNA]</scope>
    <source>
        <strain evidence="3 4">DH</strain>
    </source>
</reference>